<protein>
    <submittedName>
        <fullName evidence="2">Uncharacterized protein</fullName>
    </submittedName>
</protein>
<feature type="transmembrane region" description="Helical" evidence="1">
    <location>
        <begin position="43"/>
        <end position="60"/>
    </location>
</feature>
<keyword evidence="1" id="KW-1133">Transmembrane helix</keyword>
<reference evidence="2 3" key="1">
    <citation type="submission" date="2016-08" db="EMBL/GenBank/DDBJ databases">
        <title>A Parts List for Fungal Cellulosomes Revealed by Comparative Genomics.</title>
        <authorList>
            <consortium name="DOE Joint Genome Institute"/>
            <person name="Haitjema C.H."/>
            <person name="Gilmore S.P."/>
            <person name="Henske J.K."/>
            <person name="Solomon K.V."/>
            <person name="De Groot R."/>
            <person name="Kuo A."/>
            <person name="Mondo S.J."/>
            <person name="Salamov A.A."/>
            <person name="Labutti K."/>
            <person name="Zhao Z."/>
            <person name="Chiniquy J."/>
            <person name="Barry K."/>
            <person name="Brewer H.M."/>
            <person name="Purvine S.O."/>
            <person name="Wright A.T."/>
            <person name="Boxma B."/>
            <person name="Van Alen T."/>
            <person name="Hackstein J.H."/>
            <person name="Baker S.E."/>
            <person name="Grigoriev I.V."/>
            <person name="O'Malley M.A."/>
        </authorList>
    </citation>
    <scope>NUCLEOTIDE SEQUENCE [LARGE SCALE GENOMIC DNA]</scope>
    <source>
        <strain evidence="2 3">S4</strain>
    </source>
</reference>
<gene>
    <name evidence="2" type="ORF">BCR32DRAFT_287788</name>
</gene>
<organism evidence="2 3">
    <name type="scientific">Anaeromyces robustus</name>
    <dbReference type="NCBI Taxonomy" id="1754192"/>
    <lineage>
        <taxon>Eukaryota</taxon>
        <taxon>Fungi</taxon>
        <taxon>Fungi incertae sedis</taxon>
        <taxon>Chytridiomycota</taxon>
        <taxon>Chytridiomycota incertae sedis</taxon>
        <taxon>Neocallimastigomycetes</taxon>
        <taxon>Neocallimastigales</taxon>
        <taxon>Neocallimastigaceae</taxon>
        <taxon>Anaeromyces</taxon>
    </lineage>
</organism>
<proteinExistence type="predicted"/>
<feature type="transmembrane region" description="Helical" evidence="1">
    <location>
        <begin position="20"/>
        <end position="37"/>
    </location>
</feature>
<keyword evidence="1" id="KW-0472">Membrane</keyword>
<name>A0A1Y1VQS8_9FUNG</name>
<dbReference type="Proteomes" id="UP000193944">
    <property type="component" value="Unassembled WGS sequence"/>
</dbReference>
<evidence type="ECO:0000313" key="3">
    <source>
        <dbReference type="Proteomes" id="UP000193944"/>
    </source>
</evidence>
<comment type="caution">
    <text evidence="2">The sequence shown here is derived from an EMBL/GenBank/DDBJ whole genome shotgun (WGS) entry which is preliminary data.</text>
</comment>
<dbReference type="EMBL" id="MCFG01000639">
    <property type="protein sequence ID" value="ORX63405.1"/>
    <property type="molecule type" value="Genomic_DNA"/>
</dbReference>
<evidence type="ECO:0000256" key="1">
    <source>
        <dbReference type="SAM" id="Phobius"/>
    </source>
</evidence>
<keyword evidence="1" id="KW-0812">Transmembrane</keyword>
<accession>A0A1Y1VQS8</accession>
<keyword evidence="3" id="KW-1185">Reference proteome</keyword>
<reference evidence="2 3" key="2">
    <citation type="submission" date="2016-08" db="EMBL/GenBank/DDBJ databases">
        <title>Pervasive Adenine N6-methylation of Active Genes in Fungi.</title>
        <authorList>
            <consortium name="DOE Joint Genome Institute"/>
            <person name="Mondo S.J."/>
            <person name="Dannebaum R.O."/>
            <person name="Kuo R.C."/>
            <person name="Labutti K."/>
            <person name="Haridas S."/>
            <person name="Kuo A."/>
            <person name="Salamov A."/>
            <person name="Ahrendt S.R."/>
            <person name="Lipzen A."/>
            <person name="Sullivan W."/>
            <person name="Andreopoulos W.B."/>
            <person name="Clum A."/>
            <person name="Lindquist E."/>
            <person name="Daum C."/>
            <person name="Ramamoorthy G.K."/>
            <person name="Gryganskyi A."/>
            <person name="Culley D."/>
            <person name="Magnuson J.K."/>
            <person name="James T.Y."/>
            <person name="O'Malley M.A."/>
            <person name="Stajich J.E."/>
            <person name="Spatafora J.W."/>
            <person name="Visel A."/>
            <person name="Grigoriev I.V."/>
        </authorList>
    </citation>
    <scope>NUCLEOTIDE SEQUENCE [LARGE SCALE GENOMIC DNA]</scope>
    <source>
        <strain evidence="2 3">S4</strain>
    </source>
</reference>
<evidence type="ECO:0000313" key="2">
    <source>
        <dbReference type="EMBL" id="ORX63405.1"/>
    </source>
</evidence>
<dbReference type="AlphaFoldDB" id="A0A1Y1VQS8"/>
<sequence>MDNKNNIEICKKLKSLNLRYCFANITLIIICTLVGIFLNEYLIFTSILSILLNICMPLSIPSNIDLDPKYDTVFKSTLGVEKK</sequence>